<sequence length="109" mass="12705">MVTVDSATSSNTLSKFFQHFRVVFSPHHTKTDIKKCYKAVRASSSEQMKYNAQGKHSNITIINMRLFKRSIYWEFIESERAPHATMFSLLAFKALYAFSIWLLVLDSFE</sequence>
<keyword evidence="1" id="KW-1133">Transmembrane helix</keyword>
<reference evidence="2 3" key="1">
    <citation type="submission" date="2015-04" db="EMBL/GenBank/DDBJ databases">
        <authorList>
            <person name="Syromyatnikov M.Y."/>
            <person name="Popov V.N."/>
        </authorList>
    </citation>
    <scope>NUCLEOTIDE SEQUENCE [LARGE SCALE GENOMIC DNA]</scope>
</reference>
<proteinExistence type="predicted"/>
<accession>A0A1J1J3K1</accession>
<evidence type="ECO:0000313" key="3">
    <source>
        <dbReference type="Proteomes" id="UP000183832"/>
    </source>
</evidence>
<evidence type="ECO:0000313" key="2">
    <source>
        <dbReference type="EMBL" id="CRL06952.1"/>
    </source>
</evidence>
<evidence type="ECO:0000256" key="1">
    <source>
        <dbReference type="SAM" id="Phobius"/>
    </source>
</evidence>
<keyword evidence="3" id="KW-1185">Reference proteome</keyword>
<feature type="transmembrane region" description="Helical" evidence="1">
    <location>
        <begin position="84"/>
        <end position="104"/>
    </location>
</feature>
<dbReference type="Proteomes" id="UP000183832">
    <property type="component" value="Unassembled WGS sequence"/>
</dbReference>
<organism evidence="2 3">
    <name type="scientific">Clunio marinus</name>
    <dbReference type="NCBI Taxonomy" id="568069"/>
    <lineage>
        <taxon>Eukaryota</taxon>
        <taxon>Metazoa</taxon>
        <taxon>Ecdysozoa</taxon>
        <taxon>Arthropoda</taxon>
        <taxon>Hexapoda</taxon>
        <taxon>Insecta</taxon>
        <taxon>Pterygota</taxon>
        <taxon>Neoptera</taxon>
        <taxon>Endopterygota</taxon>
        <taxon>Diptera</taxon>
        <taxon>Nematocera</taxon>
        <taxon>Chironomoidea</taxon>
        <taxon>Chironomidae</taxon>
        <taxon>Clunio</taxon>
    </lineage>
</organism>
<dbReference type="AlphaFoldDB" id="A0A1J1J3K1"/>
<protein>
    <submittedName>
        <fullName evidence="2">CLUMA_CG019953, isoform A</fullName>
    </submittedName>
</protein>
<keyword evidence="1" id="KW-0812">Transmembrane</keyword>
<name>A0A1J1J3K1_9DIPT</name>
<gene>
    <name evidence="2" type="ORF">CLUMA_CG019953</name>
</gene>
<keyword evidence="1" id="KW-0472">Membrane</keyword>
<dbReference type="EMBL" id="CVRI01000068">
    <property type="protein sequence ID" value="CRL06952.1"/>
    <property type="molecule type" value="Genomic_DNA"/>
</dbReference>